<organism evidence="5 6">
    <name type="scientific">Ruficoccus amylovorans</name>
    <dbReference type="NCBI Taxonomy" id="1804625"/>
    <lineage>
        <taxon>Bacteria</taxon>
        <taxon>Pseudomonadati</taxon>
        <taxon>Verrucomicrobiota</taxon>
        <taxon>Opitutia</taxon>
        <taxon>Puniceicoccales</taxon>
        <taxon>Cerasicoccaceae</taxon>
        <taxon>Ruficoccus</taxon>
    </lineage>
</organism>
<dbReference type="Gene3D" id="3.40.50.2300">
    <property type="match status" value="2"/>
</dbReference>
<dbReference type="PANTHER" id="PTHR30146">
    <property type="entry name" value="LACI-RELATED TRANSCRIPTIONAL REPRESSOR"/>
    <property type="match status" value="1"/>
</dbReference>
<proteinExistence type="predicted"/>
<evidence type="ECO:0000313" key="6">
    <source>
        <dbReference type="Proteomes" id="UP000546464"/>
    </source>
</evidence>
<comment type="caution">
    <text evidence="5">The sequence shown here is derived from an EMBL/GenBank/DDBJ whole genome shotgun (WGS) entry which is preliminary data.</text>
</comment>
<dbReference type="AlphaFoldDB" id="A0A842HBL2"/>
<dbReference type="InterPro" id="IPR036388">
    <property type="entry name" value="WH-like_DNA-bd_sf"/>
</dbReference>
<dbReference type="Gene3D" id="1.10.10.10">
    <property type="entry name" value="Winged helix-like DNA-binding domain superfamily/Winged helix DNA-binding domain"/>
    <property type="match status" value="1"/>
</dbReference>
<keyword evidence="6" id="KW-1185">Reference proteome</keyword>
<evidence type="ECO:0000313" key="5">
    <source>
        <dbReference type="EMBL" id="MBC2593458.1"/>
    </source>
</evidence>
<dbReference type="PROSITE" id="PS50949">
    <property type="entry name" value="HTH_GNTR"/>
    <property type="match status" value="1"/>
</dbReference>
<dbReference type="InterPro" id="IPR046335">
    <property type="entry name" value="LacI/GalR-like_sensor"/>
</dbReference>
<dbReference type="PANTHER" id="PTHR30146:SF138">
    <property type="entry name" value="TRANSCRIPTIONAL REGULATORY PROTEIN"/>
    <property type="match status" value="1"/>
</dbReference>
<dbReference type="GO" id="GO:0000976">
    <property type="term" value="F:transcription cis-regulatory region binding"/>
    <property type="evidence" value="ECO:0007669"/>
    <property type="project" value="TreeGrafter"/>
</dbReference>
<dbReference type="RefSeq" id="WP_185674462.1">
    <property type="nucleotide sequence ID" value="NZ_JACHVB010000013.1"/>
</dbReference>
<reference evidence="5 6" key="1">
    <citation type="submission" date="2020-07" db="EMBL/GenBank/DDBJ databases">
        <authorList>
            <person name="Feng X."/>
        </authorList>
    </citation>
    <scope>NUCLEOTIDE SEQUENCE [LARGE SCALE GENOMIC DNA]</scope>
    <source>
        <strain evidence="5 6">JCM31066</strain>
    </source>
</reference>
<evidence type="ECO:0000256" key="2">
    <source>
        <dbReference type="ARBA" id="ARBA00023125"/>
    </source>
</evidence>
<dbReference type="Proteomes" id="UP000546464">
    <property type="component" value="Unassembled WGS sequence"/>
</dbReference>
<dbReference type="EMBL" id="JACHVB010000013">
    <property type="protein sequence ID" value="MBC2593458.1"/>
    <property type="molecule type" value="Genomic_DNA"/>
</dbReference>
<dbReference type="Pfam" id="PF00392">
    <property type="entry name" value="GntR"/>
    <property type="match status" value="1"/>
</dbReference>
<feature type="domain" description="HTH gntR-type" evidence="4">
    <location>
        <begin position="5"/>
        <end position="73"/>
    </location>
</feature>
<dbReference type="InterPro" id="IPR028082">
    <property type="entry name" value="Peripla_BP_I"/>
</dbReference>
<evidence type="ECO:0000256" key="3">
    <source>
        <dbReference type="ARBA" id="ARBA00023163"/>
    </source>
</evidence>
<dbReference type="Pfam" id="PF13377">
    <property type="entry name" value="Peripla_BP_3"/>
    <property type="match status" value="1"/>
</dbReference>
<keyword evidence="1" id="KW-0805">Transcription regulation</keyword>
<dbReference type="SUPFAM" id="SSF53822">
    <property type="entry name" value="Periplasmic binding protein-like I"/>
    <property type="match status" value="1"/>
</dbReference>
<name>A0A842HBL2_9BACT</name>
<evidence type="ECO:0000256" key="1">
    <source>
        <dbReference type="ARBA" id="ARBA00023015"/>
    </source>
</evidence>
<accession>A0A842HBL2</accession>
<dbReference type="SUPFAM" id="SSF46785">
    <property type="entry name" value="Winged helix' DNA-binding domain"/>
    <property type="match status" value="1"/>
</dbReference>
<gene>
    <name evidence="5" type="ORF">H5P28_04210</name>
</gene>
<dbReference type="InterPro" id="IPR036390">
    <property type="entry name" value="WH_DNA-bd_sf"/>
</dbReference>
<evidence type="ECO:0000259" key="4">
    <source>
        <dbReference type="PROSITE" id="PS50949"/>
    </source>
</evidence>
<dbReference type="GO" id="GO:0003700">
    <property type="term" value="F:DNA-binding transcription factor activity"/>
    <property type="evidence" value="ECO:0007669"/>
    <property type="project" value="InterPro"/>
</dbReference>
<keyword evidence="2" id="KW-0238">DNA-binding</keyword>
<keyword evidence="3" id="KW-0804">Transcription</keyword>
<dbReference type="InterPro" id="IPR000524">
    <property type="entry name" value="Tscrpt_reg_HTH_GntR"/>
</dbReference>
<protein>
    <submittedName>
        <fullName evidence="5">Substrate-binding domain-containing protein</fullName>
    </submittedName>
</protein>
<sequence length="356" mass="39906">MPVTAFKSDPLVRLMRRRVKDGYYEATPIPSERRLSAESGLSLTCVRRAIAQLVDEGYLERNGSKSGKLMAARKYQCAGQKFQALLLSPVTGGLSAHLWQEGVYEGVRCCNGLLRVHHFLDEDDPALLSMLGQSFDIIFFIPPDNFSEVLRNRLMQCRNRIFTLFRDLTDQGLSMISDVSASAMLPLLDHLSELGHKTIDCVHCRTGYREYEERIKIWRRYLDEHGLRGQLWDCSTSNERGEQRMVTSSMRNVFIDGRTDATAMLGLSVITGWGLARAITDAQLRIPQDVSLAVFGPAEHGSQSVPSITSLQQPAVSEMVRRAIERFQTQGLEETVVIEPDRVALFKGESTGAPSH</sequence>